<evidence type="ECO:0000256" key="1">
    <source>
        <dbReference type="SAM" id="Coils"/>
    </source>
</evidence>
<dbReference type="AlphaFoldDB" id="A0A934SZR0"/>
<dbReference type="InterPro" id="IPR046703">
    <property type="entry name" value="DUF6776"/>
</dbReference>
<dbReference type="EMBL" id="JAEPBG010000003">
    <property type="protein sequence ID" value="MBK4734708.1"/>
    <property type="molecule type" value="Genomic_DNA"/>
</dbReference>
<organism evidence="3 4">
    <name type="scientific">Noviherbaspirillum pedocola</name>
    <dbReference type="NCBI Taxonomy" id="2801341"/>
    <lineage>
        <taxon>Bacteria</taxon>
        <taxon>Pseudomonadati</taxon>
        <taxon>Pseudomonadota</taxon>
        <taxon>Betaproteobacteria</taxon>
        <taxon>Burkholderiales</taxon>
        <taxon>Oxalobacteraceae</taxon>
        <taxon>Noviherbaspirillum</taxon>
    </lineage>
</organism>
<protein>
    <submittedName>
        <fullName evidence="3">Uncharacterized protein</fullName>
    </submittedName>
</protein>
<accession>A0A934SZR0</accession>
<evidence type="ECO:0000313" key="3">
    <source>
        <dbReference type="EMBL" id="MBK4734708.1"/>
    </source>
</evidence>
<dbReference type="Pfam" id="PF20567">
    <property type="entry name" value="DUF6776"/>
    <property type="match status" value="1"/>
</dbReference>
<proteinExistence type="predicted"/>
<keyword evidence="2" id="KW-0812">Transmembrane</keyword>
<keyword evidence="4" id="KW-1185">Reference proteome</keyword>
<dbReference type="RefSeq" id="WP_200591492.1">
    <property type="nucleotide sequence ID" value="NZ_JAEPBG010000003.1"/>
</dbReference>
<keyword evidence="2" id="KW-0472">Membrane</keyword>
<reference evidence="3" key="1">
    <citation type="submission" date="2021-01" db="EMBL/GenBank/DDBJ databases">
        <title>Genome sequence of strain Noviherbaspirillum sp. DKR-6.</title>
        <authorList>
            <person name="Chaudhary D.K."/>
        </authorList>
    </citation>
    <scope>NUCLEOTIDE SEQUENCE</scope>
    <source>
        <strain evidence="3">DKR-6</strain>
    </source>
</reference>
<feature type="coiled-coil region" evidence="1">
    <location>
        <begin position="96"/>
        <end position="130"/>
    </location>
</feature>
<keyword evidence="2" id="KW-1133">Transmembrane helix</keyword>
<keyword evidence="1" id="KW-0175">Coiled coil</keyword>
<sequence>MMEQNRRSTLARRVKPAPKLAIRRQLSRRFRIVLFVTLCTIGMAMGGIGYALGRGMVVFGNSGETDASAQLQRRIDKLGAERDRIANGLNASESQLAIERSAKEQMASQLKALEMENAQLQEDLSFFENLLPAGSVSQDISIRRLNFDFVAPYQLRYRMLIMRHGKAEQNFRGNLQLAVDLASNAGRSTVIFPEKNSPDTDQFQLGFRHYQRIEGILKLPEGSQVKSVQARVYENGKLRSQQSANL</sequence>
<evidence type="ECO:0000256" key="2">
    <source>
        <dbReference type="SAM" id="Phobius"/>
    </source>
</evidence>
<dbReference type="Proteomes" id="UP000622890">
    <property type="component" value="Unassembled WGS sequence"/>
</dbReference>
<comment type="caution">
    <text evidence="3">The sequence shown here is derived from an EMBL/GenBank/DDBJ whole genome shotgun (WGS) entry which is preliminary data.</text>
</comment>
<gene>
    <name evidence="3" type="ORF">JJB74_08845</name>
</gene>
<name>A0A934SZR0_9BURK</name>
<feature type="transmembrane region" description="Helical" evidence="2">
    <location>
        <begin position="32"/>
        <end position="52"/>
    </location>
</feature>
<evidence type="ECO:0000313" key="4">
    <source>
        <dbReference type="Proteomes" id="UP000622890"/>
    </source>
</evidence>